<dbReference type="RefSeq" id="WP_186872194.1">
    <property type="nucleotide sequence ID" value="NZ_JACOOR010000004.1"/>
</dbReference>
<comment type="catalytic activity">
    <reaction evidence="10">
        <text>Mg(2+)(in) = Mg(2+)(out)</text>
        <dbReference type="Rhea" id="RHEA:29827"/>
        <dbReference type="ChEBI" id="CHEBI:18420"/>
    </reaction>
</comment>
<evidence type="ECO:0000256" key="12">
    <source>
        <dbReference type="SAM" id="Phobius"/>
    </source>
</evidence>
<keyword evidence="7 12" id="KW-1133">Transmembrane helix</keyword>
<dbReference type="GO" id="GO:0000287">
    <property type="term" value="F:magnesium ion binding"/>
    <property type="evidence" value="ECO:0007669"/>
    <property type="project" value="TreeGrafter"/>
</dbReference>
<keyword evidence="4" id="KW-1003">Cell membrane</keyword>
<dbReference type="InterPro" id="IPR045861">
    <property type="entry name" value="CorA_cytoplasmic_dom"/>
</dbReference>
<keyword evidence="8" id="KW-0406">Ion transport</keyword>
<accession>A0A923LD02</accession>
<comment type="similarity">
    <text evidence="2">Belongs to the CorA metal ion transporter (MIT) (TC 1.A.35) family.</text>
</comment>
<dbReference type="SUPFAM" id="SSF143865">
    <property type="entry name" value="CorA soluble domain-like"/>
    <property type="match status" value="1"/>
</dbReference>
<feature type="transmembrane region" description="Helical" evidence="12">
    <location>
        <begin position="285"/>
        <end position="305"/>
    </location>
</feature>
<dbReference type="AlphaFoldDB" id="A0A923LD02"/>
<reference evidence="13" key="1">
    <citation type="submission" date="2020-08" db="EMBL/GenBank/DDBJ databases">
        <title>Genome public.</title>
        <authorList>
            <person name="Liu C."/>
            <person name="Sun Q."/>
        </authorList>
    </citation>
    <scope>NUCLEOTIDE SEQUENCE</scope>
    <source>
        <strain evidence="13">NSJ-68</strain>
    </source>
</reference>
<keyword evidence="6" id="KW-0460">Magnesium</keyword>
<sequence length="310" mass="36529">MFFSIHNKEIREITLEQLDFHDICVGYLTLDELKNCYGDLGLSEVAVKDCMTDFTHFRTSIDVYDEFSFGMINIVDILNLSTRRNRIGFFIKKNLFVVVKIIDKEDSIRQMFLDAIGRFRQNATMEKVIYGVLERLLSSGNKGLVMTERQIIAMEREVVNGKVDPELNTEIFDLRNRLSTLKNYYEQLIDIGESLQENENDLFEEEDLRYFKIFTDKSERLSNNTQLLCDNLIHLREAMDATLNYNLNNTMKLFTMVTIIFQPLTLIVGWYGMNFKYMPELGWRFGYLYVIILSIAVVGVILYWFKKRKF</sequence>
<evidence type="ECO:0000256" key="11">
    <source>
        <dbReference type="ARBA" id="ARBA00045497"/>
    </source>
</evidence>
<dbReference type="CDD" id="cd12826">
    <property type="entry name" value="EcCorA_ZntB-like_u1"/>
    <property type="match status" value="1"/>
</dbReference>
<evidence type="ECO:0000313" key="14">
    <source>
        <dbReference type="Proteomes" id="UP000649345"/>
    </source>
</evidence>
<keyword evidence="3" id="KW-0813">Transport</keyword>
<dbReference type="SUPFAM" id="SSF144083">
    <property type="entry name" value="Magnesium transport protein CorA, transmembrane region"/>
    <property type="match status" value="1"/>
</dbReference>
<keyword evidence="9 12" id="KW-0472">Membrane</keyword>
<dbReference type="Proteomes" id="UP000649345">
    <property type="component" value="Unassembled WGS sequence"/>
</dbReference>
<proteinExistence type="inferred from homology"/>
<evidence type="ECO:0000256" key="8">
    <source>
        <dbReference type="ARBA" id="ARBA00023065"/>
    </source>
</evidence>
<evidence type="ECO:0000256" key="6">
    <source>
        <dbReference type="ARBA" id="ARBA00022842"/>
    </source>
</evidence>
<dbReference type="PANTHER" id="PTHR46494">
    <property type="entry name" value="CORA FAMILY METAL ION TRANSPORTER (EUROFUNG)"/>
    <property type="match status" value="1"/>
</dbReference>
<dbReference type="PANTHER" id="PTHR46494:SF1">
    <property type="entry name" value="CORA FAMILY METAL ION TRANSPORTER (EUROFUNG)"/>
    <property type="match status" value="1"/>
</dbReference>
<evidence type="ECO:0000256" key="10">
    <source>
        <dbReference type="ARBA" id="ARBA00034269"/>
    </source>
</evidence>
<keyword evidence="5 12" id="KW-0812">Transmembrane</keyword>
<dbReference type="FunFam" id="1.20.58.340:FF:000004">
    <property type="entry name" value="Magnesium transport protein CorA"/>
    <property type="match status" value="1"/>
</dbReference>
<name>A0A923LD02_9FIRM</name>
<evidence type="ECO:0000256" key="3">
    <source>
        <dbReference type="ARBA" id="ARBA00022448"/>
    </source>
</evidence>
<evidence type="ECO:0000256" key="9">
    <source>
        <dbReference type="ARBA" id="ARBA00023136"/>
    </source>
</evidence>
<evidence type="ECO:0000256" key="1">
    <source>
        <dbReference type="ARBA" id="ARBA00004651"/>
    </source>
</evidence>
<dbReference type="GO" id="GO:0005886">
    <property type="term" value="C:plasma membrane"/>
    <property type="evidence" value="ECO:0007669"/>
    <property type="project" value="UniProtKB-SubCell"/>
</dbReference>
<dbReference type="Pfam" id="PF01544">
    <property type="entry name" value="CorA"/>
    <property type="match status" value="1"/>
</dbReference>
<comment type="caution">
    <text evidence="13">The sequence shown here is derived from an EMBL/GenBank/DDBJ whole genome shotgun (WGS) entry which is preliminary data.</text>
</comment>
<evidence type="ECO:0000256" key="2">
    <source>
        <dbReference type="ARBA" id="ARBA00009765"/>
    </source>
</evidence>
<dbReference type="Gene3D" id="1.20.58.340">
    <property type="entry name" value="Magnesium transport protein CorA, transmembrane region"/>
    <property type="match status" value="2"/>
</dbReference>
<protein>
    <submittedName>
        <fullName evidence="13">Magnesium transporter</fullName>
    </submittedName>
</protein>
<evidence type="ECO:0000313" key="13">
    <source>
        <dbReference type="EMBL" id="MBC5659900.1"/>
    </source>
</evidence>
<dbReference type="GO" id="GO:0015095">
    <property type="term" value="F:magnesium ion transmembrane transporter activity"/>
    <property type="evidence" value="ECO:0007669"/>
    <property type="project" value="TreeGrafter"/>
</dbReference>
<comment type="function">
    <text evidence="11">Mediates influx of magnesium ions. Alternates between open and closed states. Activated by low cytoplasmic Mg(2+) levels. Inactive when cytoplasmic Mg(2+) levels are high.</text>
</comment>
<dbReference type="InterPro" id="IPR045863">
    <property type="entry name" value="CorA_TM1_TM2"/>
</dbReference>
<dbReference type="EMBL" id="JACOOR010000004">
    <property type="protein sequence ID" value="MBC5659900.1"/>
    <property type="molecule type" value="Genomic_DNA"/>
</dbReference>
<dbReference type="GO" id="GO:0015087">
    <property type="term" value="F:cobalt ion transmembrane transporter activity"/>
    <property type="evidence" value="ECO:0007669"/>
    <property type="project" value="TreeGrafter"/>
</dbReference>
<evidence type="ECO:0000256" key="4">
    <source>
        <dbReference type="ARBA" id="ARBA00022475"/>
    </source>
</evidence>
<organism evidence="13 14">
    <name type="scientific">Anaerosacchariphilus hominis</name>
    <dbReference type="NCBI Taxonomy" id="2763017"/>
    <lineage>
        <taxon>Bacteria</taxon>
        <taxon>Bacillati</taxon>
        <taxon>Bacillota</taxon>
        <taxon>Clostridia</taxon>
        <taxon>Lachnospirales</taxon>
        <taxon>Lachnospiraceae</taxon>
        <taxon>Anaerosacchariphilus</taxon>
    </lineage>
</organism>
<comment type="subcellular location">
    <subcellularLocation>
        <location evidence="1">Cell membrane</location>
        <topology evidence="1">Multi-pass membrane protein</topology>
    </subcellularLocation>
</comment>
<evidence type="ECO:0000256" key="7">
    <source>
        <dbReference type="ARBA" id="ARBA00022989"/>
    </source>
</evidence>
<feature type="transmembrane region" description="Helical" evidence="12">
    <location>
        <begin position="253"/>
        <end position="273"/>
    </location>
</feature>
<keyword evidence="14" id="KW-1185">Reference proteome</keyword>
<gene>
    <name evidence="13" type="ORF">H8S44_08960</name>
</gene>
<dbReference type="InterPro" id="IPR002523">
    <property type="entry name" value="MgTranspt_CorA/ZnTranspt_ZntB"/>
</dbReference>
<dbReference type="GO" id="GO:0050897">
    <property type="term" value="F:cobalt ion binding"/>
    <property type="evidence" value="ECO:0007669"/>
    <property type="project" value="TreeGrafter"/>
</dbReference>
<evidence type="ECO:0000256" key="5">
    <source>
        <dbReference type="ARBA" id="ARBA00022692"/>
    </source>
</evidence>